<dbReference type="PANTHER" id="PTHR37445:SF3">
    <property type="entry name" value="ZINC FINGER PHD-TYPE DOMAIN-CONTAINING PROTEIN"/>
    <property type="match status" value="1"/>
</dbReference>
<dbReference type="KEGG" id="hro:HELRODRAFT_169144"/>
<reference evidence="2" key="3">
    <citation type="submission" date="2015-06" db="UniProtKB">
        <authorList>
            <consortium name="EnsemblMetazoa"/>
        </authorList>
    </citation>
    <scope>IDENTIFICATION</scope>
</reference>
<organism evidence="2 3">
    <name type="scientific">Helobdella robusta</name>
    <name type="common">Californian leech</name>
    <dbReference type="NCBI Taxonomy" id="6412"/>
    <lineage>
        <taxon>Eukaryota</taxon>
        <taxon>Metazoa</taxon>
        <taxon>Spiralia</taxon>
        <taxon>Lophotrochozoa</taxon>
        <taxon>Annelida</taxon>
        <taxon>Clitellata</taxon>
        <taxon>Hirudinea</taxon>
        <taxon>Rhynchobdellida</taxon>
        <taxon>Glossiphoniidae</taxon>
        <taxon>Helobdella</taxon>
    </lineage>
</organism>
<dbReference type="GeneID" id="20202667"/>
<proteinExistence type="predicted"/>
<reference evidence="1 3" key="2">
    <citation type="journal article" date="2013" name="Nature">
        <title>Insights into bilaterian evolution from three spiralian genomes.</title>
        <authorList>
            <person name="Simakov O."/>
            <person name="Marletaz F."/>
            <person name="Cho S.J."/>
            <person name="Edsinger-Gonzales E."/>
            <person name="Havlak P."/>
            <person name="Hellsten U."/>
            <person name="Kuo D.H."/>
            <person name="Larsson T."/>
            <person name="Lv J."/>
            <person name="Arendt D."/>
            <person name="Savage R."/>
            <person name="Osoegawa K."/>
            <person name="de Jong P."/>
            <person name="Grimwood J."/>
            <person name="Chapman J.A."/>
            <person name="Shapiro H."/>
            <person name="Aerts A."/>
            <person name="Otillar R.P."/>
            <person name="Terry A.Y."/>
            <person name="Boore J.L."/>
            <person name="Grigoriev I.V."/>
            <person name="Lindberg D.R."/>
            <person name="Seaver E.C."/>
            <person name="Weisblat D.A."/>
            <person name="Putnam N.H."/>
            <person name="Rokhsar D.S."/>
        </authorList>
    </citation>
    <scope>NUCLEOTIDE SEQUENCE</scope>
</reference>
<reference evidence="3" key="1">
    <citation type="submission" date="2012-12" db="EMBL/GenBank/DDBJ databases">
        <authorList>
            <person name="Hellsten U."/>
            <person name="Grimwood J."/>
            <person name="Chapman J.A."/>
            <person name="Shapiro H."/>
            <person name="Aerts A."/>
            <person name="Otillar R.P."/>
            <person name="Terry A.Y."/>
            <person name="Boore J.L."/>
            <person name="Simakov O."/>
            <person name="Marletaz F."/>
            <person name="Cho S.-J."/>
            <person name="Edsinger-Gonzales E."/>
            <person name="Havlak P."/>
            <person name="Kuo D.-H."/>
            <person name="Larsson T."/>
            <person name="Lv J."/>
            <person name="Arendt D."/>
            <person name="Savage R."/>
            <person name="Osoegawa K."/>
            <person name="de Jong P."/>
            <person name="Lindberg D.R."/>
            <person name="Seaver E.C."/>
            <person name="Weisblat D.A."/>
            <person name="Putnam N.H."/>
            <person name="Grigoriev I.V."/>
            <person name="Rokhsar D.S."/>
        </authorList>
    </citation>
    <scope>NUCLEOTIDE SEQUENCE</scope>
</reference>
<dbReference type="HOGENOM" id="CLU_000680_29_0_1"/>
<dbReference type="InParanoid" id="T1F1G7"/>
<evidence type="ECO:0000313" key="3">
    <source>
        <dbReference type="Proteomes" id="UP000015101"/>
    </source>
</evidence>
<dbReference type="EMBL" id="AMQM01003194">
    <property type="status" value="NOT_ANNOTATED_CDS"/>
    <property type="molecule type" value="Genomic_DNA"/>
</dbReference>
<accession>T1F1G7</accession>
<evidence type="ECO:0000313" key="1">
    <source>
        <dbReference type="EMBL" id="ESO08334.1"/>
    </source>
</evidence>
<name>T1F1G7_HELRO</name>
<dbReference type="Proteomes" id="UP000015101">
    <property type="component" value="Unassembled WGS sequence"/>
</dbReference>
<dbReference type="AlphaFoldDB" id="T1F1G7"/>
<dbReference type="EnsemblMetazoa" id="HelroT169144">
    <property type="protein sequence ID" value="HelroP169144"/>
    <property type="gene ID" value="HelroG169144"/>
</dbReference>
<keyword evidence="3" id="KW-1185">Reference proteome</keyword>
<sequence length="359" mass="39496">MSGKGRSTRNANSDAVRSDKESIDVQCFCCWILFAVGLTEESLELVKACSNVQFVCDGCLKSPSLEDQVIKSVKSGNVEICDKIDSLSKKIRLKINAIKVKMEENESKINRVCKITHLTDGVHDGLNVVKLLRLGKKSDNVERPILIKFDDVKVKELIFKNIVKMRSVGNGLTCVGLSHDLTVEKRNELKKFLDDARSIAPNVDGVYGLISDGLEVLVLTETWHGLAGNNSVNIAKPPGYCHVNFVRQHDPGGGTLDLVVGSADFLIISTTVFPHGVFCEHSLITIKAVIAKPRRTTAKRIDRSCKKIDEDGFVEAVLNSPLSGSCLSNDVDGEIKIFNDELKKIIDKLVPKRVILDRG</sequence>
<dbReference type="PANTHER" id="PTHR37445">
    <property type="entry name" value="PROTEIN CBG24663"/>
    <property type="match status" value="1"/>
</dbReference>
<dbReference type="RefSeq" id="XP_009013264.1">
    <property type="nucleotide sequence ID" value="XM_009015016.1"/>
</dbReference>
<dbReference type="CTD" id="20202667"/>
<evidence type="ECO:0000313" key="2">
    <source>
        <dbReference type="EnsemblMetazoa" id="HelroP169144"/>
    </source>
</evidence>
<dbReference type="EMBL" id="KB096080">
    <property type="protein sequence ID" value="ESO08334.1"/>
    <property type="molecule type" value="Genomic_DNA"/>
</dbReference>
<evidence type="ECO:0008006" key="4">
    <source>
        <dbReference type="Google" id="ProtNLM"/>
    </source>
</evidence>
<gene>
    <name evidence="2" type="primary">20202667</name>
    <name evidence="1" type="ORF">HELRODRAFT_169144</name>
</gene>
<dbReference type="OrthoDB" id="10072198at2759"/>
<protein>
    <recommendedName>
        <fullName evidence="4">Endonuclease/exonuclease/phosphatase domain-containing protein</fullName>
    </recommendedName>
</protein>